<feature type="binding site" evidence="13">
    <location>
        <position position="234"/>
    </location>
    <ligand>
        <name>Mg(2+)</name>
        <dbReference type="ChEBI" id="CHEBI:18420"/>
        <label>1</label>
    </ligand>
</feature>
<dbReference type="Pfam" id="PF07991">
    <property type="entry name" value="KARI_N"/>
    <property type="match status" value="1"/>
</dbReference>
<dbReference type="GO" id="GO:0009099">
    <property type="term" value="P:L-valine biosynthetic process"/>
    <property type="evidence" value="ECO:0007669"/>
    <property type="project" value="UniProtKB-UniRule"/>
</dbReference>
<dbReference type="SUPFAM" id="SSF48179">
    <property type="entry name" value="6-phosphogluconate dehydrogenase C-terminal domain-like"/>
    <property type="match status" value="1"/>
</dbReference>
<dbReference type="GO" id="GO:0009097">
    <property type="term" value="P:isoleucine biosynthetic process"/>
    <property type="evidence" value="ECO:0007669"/>
    <property type="project" value="UniProtKB-UniRule"/>
</dbReference>
<reference evidence="16" key="1">
    <citation type="submission" date="2021-03" db="EMBL/GenBank/DDBJ databases">
        <title>Whole genome shotgun sequence of Actinoplanes consettensis NBRC 14913.</title>
        <authorList>
            <person name="Komaki H."/>
            <person name="Tamura T."/>
        </authorList>
    </citation>
    <scope>NUCLEOTIDE SEQUENCE</scope>
    <source>
        <strain evidence="16">NBRC 14913</strain>
    </source>
</reference>
<evidence type="ECO:0000256" key="2">
    <source>
        <dbReference type="ARBA" id="ARBA00004864"/>
    </source>
</evidence>
<feature type="domain" description="KARI C-terminal knotted" evidence="15">
    <location>
        <begin position="226"/>
        <end position="368"/>
    </location>
</feature>
<dbReference type="InterPro" id="IPR013328">
    <property type="entry name" value="6PGD_dom2"/>
</dbReference>
<dbReference type="InterPro" id="IPR036291">
    <property type="entry name" value="NAD(P)-bd_dom_sf"/>
</dbReference>
<evidence type="ECO:0000256" key="9">
    <source>
        <dbReference type="ARBA" id="ARBA00023304"/>
    </source>
</evidence>
<dbReference type="Gene3D" id="1.10.1040.10">
    <property type="entry name" value="N-(1-d-carboxylethyl)-l-norvaline Dehydrogenase, domain 2"/>
    <property type="match status" value="1"/>
</dbReference>
<dbReference type="Proteomes" id="UP000680865">
    <property type="component" value="Unassembled WGS sequence"/>
</dbReference>
<dbReference type="InterPro" id="IPR008927">
    <property type="entry name" value="6-PGluconate_DH-like_C_sf"/>
</dbReference>
<evidence type="ECO:0000256" key="10">
    <source>
        <dbReference type="ARBA" id="ARBA00032744"/>
    </source>
</evidence>
<keyword evidence="6 13" id="KW-0479">Metal-binding</keyword>
<evidence type="ECO:0000256" key="13">
    <source>
        <dbReference type="PROSITE-ProRule" id="PRU01198"/>
    </source>
</evidence>
<dbReference type="GO" id="GO:0004455">
    <property type="term" value="F:ketol-acid reductoisomerase activity"/>
    <property type="evidence" value="ECO:0007669"/>
    <property type="project" value="UniProtKB-UniRule"/>
</dbReference>
<proteinExistence type="inferred from homology"/>
<gene>
    <name evidence="16" type="ORF">Aco04nite_39570</name>
</gene>
<comment type="caution">
    <text evidence="13">Lacks conserved residue(s) required for the propagation of feature annotation.</text>
</comment>
<evidence type="ECO:0000256" key="4">
    <source>
        <dbReference type="ARBA" id="ARBA00010318"/>
    </source>
</evidence>
<evidence type="ECO:0000256" key="11">
    <source>
        <dbReference type="ARBA" id="ARBA00050043"/>
    </source>
</evidence>
<keyword evidence="17" id="KW-1185">Reference proteome</keyword>
<comment type="cofactor">
    <cofactor evidence="1">
        <name>Mg(2+)</name>
        <dbReference type="ChEBI" id="CHEBI:18420"/>
    </cofactor>
</comment>
<dbReference type="RefSeq" id="WP_212998699.1">
    <property type="nucleotide sequence ID" value="NZ_BAAATW010000010.1"/>
</dbReference>
<dbReference type="InterPro" id="IPR013023">
    <property type="entry name" value="KARI"/>
</dbReference>
<keyword evidence="9 13" id="KW-0100">Branched-chain amino acid biosynthesis</keyword>
<comment type="pathway">
    <text evidence="2">Amino-acid biosynthesis; L-valine biosynthesis; L-valine from pyruvate: step 2/4.</text>
</comment>
<keyword evidence="8 13" id="KW-0560">Oxidoreductase</keyword>
<evidence type="ECO:0000256" key="6">
    <source>
        <dbReference type="ARBA" id="ARBA00022723"/>
    </source>
</evidence>
<dbReference type="PANTHER" id="PTHR21371">
    <property type="entry name" value="KETOL-ACID REDUCTOISOMERASE, MITOCHONDRIAL"/>
    <property type="match status" value="1"/>
</dbReference>
<feature type="binding site" evidence="13">
    <location>
        <position position="238"/>
    </location>
    <ligand>
        <name>Mg(2+)</name>
        <dbReference type="ChEBI" id="CHEBI:18420"/>
        <label>1</label>
    </ligand>
</feature>
<dbReference type="InterPro" id="IPR013116">
    <property type="entry name" value="KARI_N"/>
</dbReference>
<comment type="caution">
    <text evidence="16">The sequence shown here is derived from an EMBL/GenBank/DDBJ whole genome shotgun (WGS) entry which is preliminary data.</text>
</comment>
<dbReference type="Gene3D" id="3.40.50.720">
    <property type="entry name" value="NAD(P)-binding Rossmann-like Domain"/>
    <property type="match status" value="1"/>
</dbReference>
<evidence type="ECO:0000256" key="5">
    <source>
        <dbReference type="ARBA" id="ARBA00022605"/>
    </source>
</evidence>
<accession>A0A919VZ41</accession>
<dbReference type="SUPFAM" id="SSF51735">
    <property type="entry name" value="NAD(P)-binding Rossmann-fold domains"/>
    <property type="match status" value="1"/>
</dbReference>
<dbReference type="Pfam" id="PF01450">
    <property type="entry name" value="KARI_C"/>
    <property type="match status" value="1"/>
</dbReference>
<evidence type="ECO:0000313" key="16">
    <source>
        <dbReference type="EMBL" id="GIM74293.1"/>
    </source>
</evidence>
<evidence type="ECO:0000256" key="7">
    <source>
        <dbReference type="ARBA" id="ARBA00022842"/>
    </source>
</evidence>
<keyword evidence="5 13" id="KW-0028">Amino-acid biosynthesis</keyword>
<comment type="pathway">
    <text evidence="3">Amino-acid biosynthesis; L-isoleucine biosynthesis; L-isoleucine from 2-oxobutanoate: step 2/4.</text>
</comment>
<name>A0A919VZ41_9ACTN</name>
<evidence type="ECO:0000256" key="1">
    <source>
        <dbReference type="ARBA" id="ARBA00001946"/>
    </source>
</evidence>
<dbReference type="PROSITE" id="PS51851">
    <property type="entry name" value="KARI_C"/>
    <property type="match status" value="1"/>
</dbReference>
<dbReference type="AlphaFoldDB" id="A0A919VZ41"/>
<evidence type="ECO:0000313" key="17">
    <source>
        <dbReference type="Proteomes" id="UP000680865"/>
    </source>
</evidence>
<evidence type="ECO:0000256" key="12">
    <source>
        <dbReference type="ARBA" id="ARBA00050044"/>
    </source>
</evidence>
<evidence type="ECO:0000259" key="15">
    <source>
        <dbReference type="PROSITE" id="PS51851"/>
    </source>
</evidence>
<dbReference type="GO" id="GO:0046872">
    <property type="term" value="F:metal ion binding"/>
    <property type="evidence" value="ECO:0007669"/>
    <property type="project" value="UniProtKB-UniRule"/>
</dbReference>
<dbReference type="InterPro" id="IPR000506">
    <property type="entry name" value="KARI_C"/>
</dbReference>
<dbReference type="EMBL" id="BOQP01000019">
    <property type="protein sequence ID" value="GIM74293.1"/>
    <property type="molecule type" value="Genomic_DNA"/>
</dbReference>
<keyword evidence="7 13" id="KW-0460">Magnesium</keyword>
<dbReference type="PANTHER" id="PTHR21371:SF1">
    <property type="entry name" value="KETOL-ACID REDUCTOISOMERASE, MITOCHONDRIAL"/>
    <property type="match status" value="1"/>
</dbReference>
<feature type="binding site" evidence="13">
    <location>
        <position position="234"/>
    </location>
    <ligand>
        <name>Mg(2+)</name>
        <dbReference type="ChEBI" id="CHEBI:18420"/>
        <label>2</label>
    </ligand>
</feature>
<organism evidence="16 17">
    <name type="scientific">Winogradskya consettensis</name>
    <dbReference type="NCBI Taxonomy" id="113560"/>
    <lineage>
        <taxon>Bacteria</taxon>
        <taxon>Bacillati</taxon>
        <taxon>Actinomycetota</taxon>
        <taxon>Actinomycetes</taxon>
        <taxon>Micromonosporales</taxon>
        <taxon>Micromonosporaceae</taxon>
        <taxon>Winogradskya</taxon>
    </lineage>
</organism>
<evidence type="ECO:0000259" key="14">
    <source>
        <dbReference type="PROSITE" id="PS51850"/>
    </source>
</evidence>
<feature type="domain" description="KARI N-terminal Rossmann" evidence="14">
    <location>
        <begin position="24"/>
        <end position="229"/>
    </location>
</feature>
<protein>
    <recommendedName>
        <fullName evidence="10">Acetohydroxy-acid isomeroreductase</fullName>
    </recommendedName>
    <alternativeName>
        <fullName evidence="12">Ketol-acid reductoisomerase type 1</fullName>
    </alternativeName>
    <alternativeName>
        <fullName evidence="11">Ketol-acid reductoisomerase type I</fullName>
    </alternativeName>
</protein>
<comment type="similarity">
    <text evidence="4 13">Belongs to the ketol-acid reductoisomerase family.</text>
</comment>
<evidence type="ECO:0000256" key="8">
    <source>
        <dbReference type="ARBA" id="ARBA00023002"/>
    </source>
</evidence>
<evidence type="ECO:0000256" key="3">
    <source>
        <dbReference type="ARBA" id="ARBA00004885"/>
    </source>
</evidence>
<sequence>MDEISVAEFRTDVFDKEYITLNGTREGIVVGGRHLLDRLPRAFEGVDQIGVIGWGPQASAQSQNLRDSLAGSDVRVVVGLRAGSASAGAARAAGFTEQDGTLGEMFEVIAGSDMVLLLISDAAQAALHEQIFAALRTGATLGLSHGFLLGYLDQQGARFPEGIDVIAVCPKGMGASVRALYLQGAETNGAGINASFAVEQDVTGRATDRALGWSVGLGAPYTFRTTLRSEYLSDLTGERAILLGGVHGIVESLYRRFREQGMGETDAYRHSVDCVTGPISRTVSRDGLIGLYQRLDDAGREIFARAYAAAYPVGLELTHEIYDEVRSGNEIRSVILAGERLARFPMGRIDRASMWRAGEVARRDRDDEQLPLDPFTAGVFCGVMMGQIDTFIEYGHPYSEIANESVIEATDSLNPYMHARGVAFMVDNCSTTARLGSRKWAPRFDYLLTQTAYPSADDTNTQWDTTLVKAFEQHPIHEVLRECARLRPSVDIFVA</sequence>
<dbReference type="PROSITE" id="PS51850">
    <property type="entry name" value="KARI_N"/>
    <property type="match status" value="1"/>
</dbReference>